<evidence type="ECO:0000256" key="5">
    <source>
        <dbReference type="ARBA" id="ARBA00023288"/>
    </source>
</evidence>
<evidence type="ECO:0000313" key="6">
    <source>
        <dbReference type="EMBL" id="MSS90082.1"/>
    </source>
</evidence>
<evidence type="ECO:0000256" key="4">
    <source>
        <dbReference type="ARBA" id="ARBA00023139"/>
    </source>
</evidence>
<keyword evidence="7" id="KW-1185">Reference proteome</keyword>
<dbReference type="InterPro" id="IPR006059">
    <property type="entry name" value="SBP"/>
</dbReference>
<keyword evidence="5" id="KW-0449">Lipoprotein</keyword>
<dbReference type="Pfam" id="PF01547">
    <property type="entry name" value="SBP_bac_1"/>
    <property type="match status" value="1"/>
</dbReference>
<keyword evidence="1" id="KW-1003">Cell membrane</keyword>
<keyword evidence="4" id="KW-0564">Palmitate</keyword>
<sequence>MILHQNNFHTFFRQLLNGLADRGNEQFAILRGYKMKRNLKKLIALGLTAAVVLSTAACGGKESSGSVQADTSQTNFKIFAGISPLSPDNSEKPLVKQMNEAVGVEIEWNCVSGDTLTEKKNLLLNAGNDLPDALMSANLSDSELITYGGNGMLIPLESYINEETMPNLMKIVEKRPELLAVCTMPDGHIYGLPTISEMGFEHTDGETYYIGAIPQFTAINKDWLEAVNMEMPTTVDELHDVLKAFKDNDVNGNGDPSDEIPLSFIFPEKNGSWCAGIGTLLAPFGCTDYQLDHRAIKDGKVYYQAASEEYRNAIAYYHSWFEEGLIDIEVFSQDSSQYIAKGNGEDPRLGVFVWWEIPEVVGAERAQSYEYLPILNGPDGTHGVNLNEMGTTGRDKFSITRACKNPELLLKWVDQMYDPIISMQAIYGPIGTYWTEEPDENGCYSMRELKDGETAGELKSKSELQGPTEQLAEDYGTYYYLEDRAQERLDDLKNFWFNYVDSTEYYPTVTYTAEEIETINDKLSDIKSLTEEKTAHWLRDGGIETEWDQYLSDLENMGLNDVIACWQAAYDRYQEALAK</sequence>
<dbReference type="Proteomes" id="UP000436047">
    <property type="component" value="Unassembled WGS sequence"/>
</dbReference>
<dbReference type="PANTHER" id="PTHR43649:SF33">
    <property type="entry name" value="POLYGALACTURONAN_RHAMNOGALACTURONAN-BINDING PROTEIN YTCQ"/>
    <property type="match status" value="1"/>
</dbReference>
<dbReference type="SUPFAM" id="SSF53850">
    <property type="entry name" value="Periplasmic binding protein-like II"/>
    <property type="match status" value="1"/>
</dbReference>
<gene>
    <name evidence="6" type="ORF">FYJ45_17900</name>
</gene>
<evidence type="ECO:0000256" key="1">
    <source>
        <dbReference type="ARBA" id="ARBA00022475"/>
    </source>
</evidence>
<dbReference type="Gene3D" id="3.40.190.10">
    <property type="entry name" value="Periplasmic binding protein-like II"/>
    <property type="match status" value="2"/>
</dbReference>
<evidence type="ECO:0000256" key="3">
    <source>
        <dbReference type="ARBA" id="ARBA00023136"/>
    </source>
</evidence>
<evidence type="ECO:0000313" key="7">
    <source>
        <dbReference type="Proteomes" id="UP000436047"/>
    </source>
</evidence>
<keyword evidence="3" id="KW-0472">Membrane</keyword>
<keyword evidence="2" id="KW-0732">Signal</keyword>
<dbReference type="PANTHER" id="PTHR43649">
    <property type="entry name" value="ARABINOSE-BINDING PROTEIN-RELATED"/>
    <property type="match status" value="1"/>
</dbReference>
<organism evidence="6 7">
    <name type="scientific">Eisenbergiella porci</name>
    <dbReference type="NCBI Taxonomy" id="2652274"/>
    <lineage>
        <taxon>Bacteria</taxon>
        <taxon>Bacillati</taxon>
        <taxon>Bacillota</taxon>
        <taxon>Clostridia</taxon>
        <taxon>Lachnospirales</taxon>
        <taxon>Lachnospiraceae</taxon>
        <taxon>Eisenbergiella</taxon>
    </lineage>
</organism>
<dbReference type="InterPro" id="IPR050490">
    <property type="entry name" value="Bact_solute-bd_prot1"/>
</dbReference>
<dbReference type="EMBL" id="VUMI01000031">
    <property type="protein sequence ID" value="MSS90082.1"/>
    <property type="molecule type" value="Genomic_DNA"/>
</dbReference>
<evidence type="ECO:0000256" key="2">
    <source>
        <dbReference type="ARBA" id="ARBA00022729"/>
    </source>
</evidence>
<reference evidence="6 7" key="1">
    <citation type="submission" date="2019-08" db="EMBL/GenBank/DDBJ databases">
        <title>In-depth cultivation of the pig gut microbiome towards novel bacterial diversity and tailored functional studies.</title>
        <authorList>
            <person name="Wylensek D."/>
            <person name="Hitch T.C.A."/>
            <person name="Clavel T."/>
        </authorList>
    </citation>
    <scope>NUCLEOTIDE SEQUENCE [LARGE SCALE GENOMIC DNA]</scope>
    <source>
        <strain evidence="6 7">WCA-389-WT-23B</strain>
    </source>
</reference>
<protein>
    <submittedName>
        <fullName evidence="6">Extracellular solute-binding protein</fullName>
    </submittedName>
</protein>
<comment type="caution">
    <text evidence="6">The sequence shown here is derived from an EMBL/GenBank/DDBJ whole genome shotgun (WGS) entry which is preliminary data.</text>
</comment>
<name>A0A6N7W686_9FIRM</name>
<proteinExistence type="predicted"/>
<dbReference type="AlphaFoldDB" id="A0A6N7W686"/>
<accession>A0A6N7W686</accession>